<comment type="caution">
    <text evidence="1">The sequence shown here is derived from an EMBL/GenBank/DDBJ whole genome shotgun (WGS) entry which is preliminary data.</text>
</comment>
<name>A0A1F4RYP1_UNCSA</name>
<proteinExistence type="predicted"/>
<organism evidence="1 2">
    <name type="scientific">candidate division WOR-1 bacterium RIFOXYB2_FULL_36_35</name>
    <dbReference type="NCBI Taxonomy" id="1802578"/>
    <lineage>
        <taxon>Bacteria</taxon>
        <taxon>Bacillati</taxon>
        <taxon>Saganbacteria</taxon>
    </lineage>
</organism>
<dbReference type="EMBL" id="MEUA01000059">
    <property type="protein sequence ID" value="OGC13306.1"/>
    <property type="molecule type" value="Genomic_DNA"/>
</dbReference>
<evidence type="ECO:0000313" key="2">
    <source>
        <dbReference type="Proteomes" id="UP000177905"/>
    </source>
</evidence>
<dbReference type="AlphaFoldDB" id="A0A1F4RYP1"/>
<evidence type="ECO:0000313" key="1">
    <source>
        <dbReference type="EMBL" id="OGC13306.1"/>
    </source>
</evidence>
<sequence length="253" mass="28350">MLYIKTSYTYNYSKTPQRLLIVSSKVDEESSVSSNGAEKNGEDEIGRLFASIISGDLAAVYVYKNNLSPFTKITGSPELKIKAALILFFIYSYKMGLAGNEPREQKALLKNLKKDLDKIFPGNGKAFYSGLDKLSGDILTLLNREKTLLDRQNLPNPNFATRYEIEGLKTDKLALLKDIAKQLEEISKIASGKKGNPKVKEIALKAIALRQAQQKHMRLNFEELNALVSNINPRTTDRDIHHMLSQTSILKAL</sequence>
<reference evidence="1 2" key="1">
    <citation type="journal article" date="2016" name="Nat. Commun.">
        <title>Thousands of microbial genomes shed light on interconnected biogeochemical processes in an aquifer system.</title>
        <authorList>
            <person name="Anantharaman K."/>
            <person name="Brown C.T."/>
            <person name="Hug L.A."/>
            <person name="Sharon I."/>
            <person name="Castelle C.J."/>
            <person name="Probst A.J."/>
            <person name="Thomas B.C."/>
            <person name="Singh A."/>
            <person name="Wilkins M.J."/>
            <person name="Karaoz U."/>
            <person name="Brodie E.L."/>
            <person name="Williams K.H."/>
            <person name="Hubbard S.S."/>
            <person name="Banfield J.F."/>
        </authorList>
    </citation>
    <scope>NUCLEOTIDE SEQUENCE [LARGE SCALE GENOMIC DNA]</scope>
</reference>
<protein>
    <submittedName>
        <fullName evidence="1">Uncharacterized protein</fullName>
    </submittedName>
</protein>
<dbReference type="Proteomes" id="UP000177905">
    <property type="component" value="Unassembled WGS sequence"/>
</dbReference>
<accession>A0A1F4RYP1</accession>
<gene>
    <name evidence="1" type="ORF">A2290_08235</name>
</gene>